<dbReference type="OrthoDB" id="9788127at2"/>
<dbReference type="EMBL" id="QAAD01000012">
    <property type="protein sequence ID" value="PTN07910.1"/>
    <property type="molecule type" value="Genomic_DNA"/>
</dbReference>
<dbReference type="InterPro" id="IPR003789">
    <property type="entry name" value="Asn/Gln_tRNA_amidoTrase-B-like"/>
</dbReference>
<sequence length="148" mass="16048">MSLFDQINADLTTAMKARDKEKTGALRNIKKVLIEAKTASATHELDDTEVIKVIQKLAKQGSDSANLYKEQGREDLAAEEMVQVAVFEQYLPKKMTDDELTAAVKAIIEKSGASSMKEMGKVMGMASKELAGKADGKDIADKVKALLA</sequence>
<dbReference type="Pfam" id="PF09424">
    <property type="entry name" value="YqeY"/>
    <property type="match status" value="1"/>
</dbReference>
<dbReference type="SUPFAM" id="SSF89095">
    <property type="entry name" value="GatB/YqeY motif"/>
    <property type="match status" value="1"/>
</dbReference>
<comment type="caution">
    <text evidence="1">The sequence shown here is derived from an EMBL/GenBank/DDBJ whole genome shotgun (WGS) entry which is preliminary data.</text>
</comment>
<protein>
    <recommendedName>
        <fullName evidence="3">Glutamyl-tRNA amidotransferase</fullName>
    </recommendedName>
</protein>
<dbReference type="Proteomes" id="UP000243525">
    <property type="component" value="Unassembled WGS sequence"/>
</dbReference>
<dbReference type="PANTHER" id="PTHR28055:SF1">
    <property type="entry name" value="ALTERED INHERITANCE OF MITOCHONDRIA PROTEIN 41, MITOCHONDRIAL"/>
    <property type="match status" value="1"/>
</dbReference>
<keyword evidence="2" id="KW-1185">Reference proteome</keyword>
<dbReference type="RefSeq" id="WP_107822890.1">
    <property type="nucleotide sequence ID" value="NZ_OY782574.1"/>
</dbReference>
<gene>
    <name evidence="1" type="ORF">C8N47_11272</name>
</gene>
<dbReference type="InterPro" id="IPR023168">
    <property type="entry name" value="GatB_Yqey_C_2"/>
</dbReference>
<evidence type="ECO:0008006" key="3">
    <source>
        <dbReference type="Google" id="ProtNLM"/>
    </source>
</evidence>
<name>A0A2T5C020_9BACT</name>
<accession>A0A2T5C020</accession>
<proteinExistence type="predicted"/>
<dbReference type="InterPro" id="IPR042184">
    <property type="entry name" value="YqeY/Aim41_N"/>
</dbReference>
<dbReference type="Gene3D" id="1.10.10.410">
    <property type="match status" value="1"/>
</dbReference>
<organism evidence="1 2">
    <name type="scientific">Mangrovibacterium marinum</name>
    <dbReference type="NCBI Taxonomy" id="1639118"/>
    <lineage>
        <taxon>Bacteria</taxon>
        <taxon>Pseudomonadati</taxon>
        <taxon>Bacteroidota</taxon>
        <taxon>Bacteroidia</taxon>
        <taxon>Marinilabiliales</taxon>
        <taxon>Prolixibacteraceae</taxon>
        <taxon>Mangrovibacterium</taxon>
    </lineage>
</organism>
<dbReference type="PANTHER" id="PTHR28055">
    <property type="entry name" value="ALTERED INHERITANCE OF MITOCHONDRIA PROTEIN 41, MITOCHONDRIAL"/>
    <property type="match status" value="1"/>
</dbReference>
<dbReference type="GO" id="GO:0016884">
    <property type="term" value="F:carbon-nitrogen ligase activity, with glutamine as amido-N-donor"/>
    <property type="evidence" value="ECO:0007669"/>
    <property type="project" value="InterPro"/>
</dbReference>
<dbReference type="AlphaFoldDB" id="A0A2T5C020"/>
<reference evidence="1 2" key="1">
    <citation type="submission" date="2018-04" db="EMBL/GenBank/DDBJ databases">
        <title>Genomic Encyclopedia of Archaeal and Bacterial Type Strains, Phase II (KMG-II): from individual species to whole genera.</title>
        <authorList>
            <person name="Goeker M."/>
        </authorList>
    </citation>
    <scope>NUCLEOTIDE SEQUENCE [LARGE SCALE GENOMIC DNA]</scope>
    <source>
        <strain evidence="1 2">DSM 28823</strain>
    </source>
</reference>
<evidence type="ECO:0000313" key="2">
    <source>
        <dbReference type="Proteomes" id="UP000243525"/>
    </source>
</evidence>
<dbReference type="Gene3D" id="1.10.1510.10">
    <property type="entry name" value="Uncharacterised protein YqeY/AIM41 PF09424, N-terminal domain"/>
    <property type="match status" value="1"/>
</dbReference>
<evidence type="ECO:0000313" key="1">
    <source>
        <dbReference type="EMBL" id="PTN07910.1"/>
    </source>
</evidence>
<dbReference type="InterPro" id="IPR019004">
    <property type="entry name" value="YqeY/Aim41"/>
</dbReference>